<evidence type="ECO:0000313" key="3">
    <source>
        <dbReference type="Proteomes" id="UP000470010"/>
    </source>
</evidence>
<feature type="domain" description="Polysaccharide pyruvyl transferase" evidence="1">
    <location>
        <begin position="14"/>
        <end position="309"/>
    </location>
</feature>
<keyword evidence="3" id="KW-1185">Reference proteome</keyword>
<evidence type="ECO:0000313" key="2">
    <source>
        <dbReference type="EMBL" id="MRX79397.1"/>
    </source>
</evidence>
<dbReference type="Proteomes" id="UP000470010">
    <property type="component" value="Unassembled WGS sequence"/>
</dbReference>
<sequence>MVKVSLITRHAAINYGSLLQTIATQRSIESLGHECVVIDYVREDEGVWNIEKTLLASKPEWNGSALKRFLYLAMRQPPSIIAGKRFKAERERYLALTCRYSSYDELASDPPEADVYMTGSDQVWGPIVDGAYDPAYTLGFAPENARKVAYAASFGKNVLDAAAARLMRKRLMAYDAIAVREDIAVEQLREWDIPSEQVLDPTLLLDADEWRSLSGESGDSSDGGGSPYALVYQVHNDRQLSSYAERAAEHLGLPLFRVSPYLHQIGRAGKLRYLPSAGRFIDLLANASCLITDSFHGTAFAINFNVPFVEVLPNTGTTGRAMSLLRMTGLQSRVLADPDDVALAGTPVEFVEANRILAEQRSRSLDVMKGLIEGC</sequence>
<dbReference type="AlphaFoldDB" id="A0A7K0G6G0"/>
<comment type="caution">
    <text evidence="2">The sequence shown here is derived from an EMBL/GenBank/DDBJ whole genome shotgun (WGS) entry which is preliminary data.</text>
</comment>
<dbReference type="InterPro" id="IPR007345">
    <property type="entry name" value="Polysacch_pyruvyl_Trfase"/>
</dbReference>
<dbReference type="GO" id="GO:0016740">
    <property type="term" value="F:transferase activity"/>
    <property type="evidence" value="ECO:0007669"/>
    <property type="project" value="UniProtKB-KW"/>
</dbReference>
<organism evidence="2 3">
    <name type="scientific">Enorma shizhengliae</name>
    <dbReference type="NCBI Taxonomy" id="2606615"/>
    <lineage>
        <taxon>Bacteria</taxon>
        <taxon>Bacillati</taxon>
        <taxon>Actinomycetota</taxon>
        <taxon>Coriobacteriia</taxon>
        <taxon>Coriobacteriales</taxon>
        <taxon>Coriobacteriaceae</taxon>
        <taxon>Enorma</taxon>
    </lineage>
</organism>
<proteinExistence type="predicted"/>
<accession>A0A7K0G6G0</accession>
<gene>
    <name evidence="2" type="ORF">GJE22_02050</name>
</gene>
<evidence type="ECO:0000259" key="1">
    <source>
        <dbReference type="Pfam" id="PF04230"/>
    </source>
</evidence>
<keyword evidence="2" id="KW-0808">Transferase</keyword>
<dbReference type="Pfam" id="PF04230">
    <property type="entry name" value="PS_pyruv_trans"/>
    <property type="match status" value="1"/>
</dbReference>
<dbReference type="EMBL" id="VTFZ01000001">
    <property type="protein sequence ID" value="MRX79397.1"/>
    <property type="molecule type" value="Genomic_DNA"/>
</dbReference>
<protein>
    <submittedName>
        <fullName evidence="2">Polysaccharide pyruvyl transferase family protein</fullName>
    </submittedName>
</protein>
<name>A0A7K0G6G0_9ACTN</name>
<reference evidence="3" key="1">
    <citation type="submission" date="2019-08" db="EMBL/GenBank/DDBJ databases">
        <title>Arthrobacter sp. nov., isolated from plateau pika and Tibetan wild ass.</title>
        <authorList>
            <person name="Ge Y."/>
        </authorList>
    </citation>
    <scope>NUCLEOTIDE SEQUENCE [LARGE SCALE GENOMIC DNA]</scope>
    <source>
        <strain evidence="3">HF-1365</strain>
    </source>
</reference>